<dbReference type="AlphaFoldDB" id="A0A3P5ZIZ3"/>
<gene>
    <name evidence="2" type="ORF">BRAA05T22495Z</name>
    <name evidence="1" type="ORF">BRAPAZ1V2_A05P43010.2</name>
</gene>
<protein>
    <submittedName>
        <fullName evidence="1">Uncharacterized protein</fullName>
    </submittedName>
</protein>
<dbReference type="Gramene" id="A05p43010.2_BraZ1">
    <property type="protein sequence ID" value="A05p43010.2_BraZ1.CDS"/>
    <property type="gene ID" value="A05g43010.2_BraZ1"/>
</dbReference>
<accession>A0A3P5ZIZ3</accession>
<sequence>ILVEDIRNVRLHKLETNLGSFQGTSAVKIPNVSAIEVNLVRLVCEKSL</sequence>
<evidence type="ECO:0000313" key="2">
    <source>
        <dbReference type="EMBL" id="VDC72781.1"/>
    </source>
</evidence>
<proteinExistence type="predicted"/>
<dbReference type="Proteomes" id="UP000694005">
    <property type="component" value="Chromosome A05"/>
</dbReference>
<dbReference type="EMBL" id="LS974621">
    <property type="protein sequence ID" value="CAG7877780.1"/>
    <property type="molecule type" value="Genomic_DNA"/>
</dbReference>
<organism evidence="2">
    <name type="scientific">Brassica campestris</name>
    <name type="common">Field mustard</name>
    <dbReference type="NCBI Taxonomy" id="3711"/>
    <lineage>
        <taxon>Eukaryota</taxon>
        <taxon>Viridiplantae</taxon>
        <taxon>Streptophyta</taxon>
        <taxon>Embryophyta</taxon>
        <taxon>Tracheophyta</taxon>
        <taxon>Spermatophyta</taxon>
        <taxon>Magnoliopsida</taxon>
        <taxon>eudicotyledons</taxon>
        <taxon>Gunneridae</taxon>
        <taxon>Pentapetalae</taxon>
        <taxon>rosids</taxon>
        <taxon>malvids</taxon>
        <taxon>Brassicales</taxon>
        <taxon>Brassicaceae</taxon>
        <taxon>Brassiceae</taxon>
        <taxon>Brassica</taxon>
    </lineage>
</organism>
<evidence type="ECO:0000313" key="1">
    <source>
        <dbReference type="EMBL" id="CAG7877780.1"/>
    </source>
</evidence>
<feature type="non-terminal residue" evidence="2">
    <location>
        <position position="1"/>
    </location>
</feature>
<dbReference type="Gene3D" id="1.20.58.1020">
    <property type="match status" value="1"/>
</dbReference>
<reference evidence="2" key="1">
    <citation type="submission" date="2018-11" db="EMBL/GenBank/DDBJ databases">
        <authorList>
            <consortium name="Genoscope - CEA"/>
            <person name="William W."/>
        </authorList>
    </citation>
    <scope>NUCLEOTIDE SEQUENCE</scope>
</reference>
<dbReference type="InterPro" id="IPR036224">
    <property type="entry name" value="GINS_bundle-like_dom_sf"/>
</dbReference>
<dbReference type="EMBL" id="LR031570">
    <property type="protein sequence ID" value="VDC72781.1"/>
    <property type="molecule type" value="Genomic_DNA"/>
</dbReference>
<name>A0A3P5ZIZ3_BRACM</name>
<dbReference type="SUPFAM" id="SSF158573">
    <property type="entry name" value="GINS helical bundle-like"/>
    <property type="match status" value="1"/>
</dbReference>